<name>A0A517LS64_9CRUS</name>
<comment type="subcellular location">
    <subcellularLocation>
        <location evidence="1">Membrane</location>
        <topology evidence="1">Multi-pass membrane protein</topology>
    </subcellularLocation>
</comment>
<evidence type="ECO:0000256" key="4">
    <source>
        <dbReference type="ARBA" id="ARBA00022692"/>
    </source>
</evidence>
<evidence type="ECO:0000313" key="12">
    <source>
        <dbReference type="EMBL" id="QDS78472.1"/>
    </source>
</evidence>
<dbReference type="InterPro" id="IPR039428">
    <property type="entry name" value="NUOK/Mnh_C1-like"/>
</dbReference>
<comment type="similarity">
    <text evidence="2">Belongs to the complex I subunit 4L family.</text>
</comment>
<evidence type="ECO:0000256" key="5">
    <source>
        <dbReference type="ARBA" id="ARBA00022967"/>
    </source>
</evidence>
<keyword evidence="6 11" id="KW-1133">Transmembrane helix</keyword>
<feature type="transmembrane region" description="Helical" evidence="11">
    <location>
        <begin position="56"/>
        <end position="81"/>
    </location>
</feature>
<evidence type="ECO:0000256" key="8">
    <source>
        <dbReference type="ARBA" id="ARBA00023136"/>
    </source>
</evidence>
<feature type="transmembrane region" description="Helical" evidence="11">
    <location>
        <begin position="21"/>
        <end position="44"/>
    </location>
</feature>
<organism evidence="12">
    <name type="scientific">Gammarus pisinnus</name>
    <dbReference type="NCBI Taxonomy" id="1486748"/>
    <lineage>
        <taxon>Eukaryota</taxon>
        <taxon>Metazoa</taxon>
        <taxon>Ecdysozoa</taxon>
        <taxon>Arthropoda</taxon>
        <taxon>Crustacea</taxon>
        <taxon>Multicrustacea</taxon>
        <taxon>Malacostraca</taxon>
        <taxon>Eumalacostraca</taxon>
        <taxon>Peracarida</taxon>
        <taxon>Amphipoda</taxon>
        <taxon>Senticaudata</taxon>
        <taxon>Gammarida</taxon>
        <taxon>Gammaridira</taxon>
        <taxon>Gammaroidea</taxon>
        <taxon>Gammaridae</taxon>
        <taxon>Gammarus</taxon>
    </lineage>
</organism>
<keyword evidence="12" id="KW-0496">Mitochondrion</keyword>
<geneLocation type="mitochondrion" evidence="12"/>
<gene>
    <name evidence="12" type="primary">nad4L</name>
</gene>
<evidence type="ECO:0000256" key="3">
    <source>
        <dbReference type="ARBA" id="ARBA00016612"/>
    </source>
</evidence>
<evidence type="ECO:0000256" key="6">
    <source>
        <dbReference type="ARBA" id="ARBA00022989"/>
    </source>
</evidence>
<dbReference type="GO" id="GO:0016020">
    <property type="term" value="C:membrane"/>
    <property type="evidence" value="ECO:0007669"/>
    <property type="project" value="UniProtKB-SubCell"/>
</dbReference>
<comment type="catalytic activity">
    <reaction evidence="10">
        <text>a ubiquinone + NADH + 5 H(+)(in) = a ubiquinol + NAD(+) + 4 H(+)(out)</text>
        <dbReference type="Rhea" id="RHEA:29091"/>
        <dbReference type="Rhea" id="RHEA-COMP:9565"/>
        <dbReference type="Rhea" id="RHEA-COMP:9566"/>
        <dbReference type="ChEBI" id="CHEBI:15378"/>
        <dbReference type="ChEBI" id="CHEBI:16389"/>
        <dbReference type="ChEBI" id="CHEBI:17976"/>
        <dbReference type="ChEBI" id="CHEBI:57540"/>
        <dbReference type="ChEBI" id="CHEBI:57945"/>
        <dbReference type="EC" id="7.1.1.2"/>
    </reaction>
</comment>
<evidence type="ECO:0000256" key="10">
    <source>
        <dbReference type="ARBA" id="ARBA00049551"/>
    </source>
</evidence>
<evidence type="ECO:0000256" key="1">
    <source>
        <dbReference type="ARBA" id="ARBA00004141"/>
    </source>
</evidence>
<dbReference type="Pfam" id="PF00420">
    <property type="entry name" value="Oxidored_q2"/>
    <property type="match status" value="1"/>
</dbReference>
<proteinExistence type="inferred from homology"/>
<reference evidence="12" key="1">
    <citation type="submission" date="2019-01" db="EMBL/GenBank/DDBJ databases">
        <title>The complete mitochondrial genomes of Gammarus pisinnus and Gammarus lacustris.</title>
        <authorList>
            <person name="Sun S."/>
        </authorList>
    </citation>
    <scope>NUCLEOTIDE SEQUENCE</scope>
</reference>
<dbReference type="AlphaFoldDB" id="A0A517LS64"/>
<protein>
    <recommendedName>
        <fullName evidence="3">NADH-ubiquinone oxidoreductase chain 4L</fullName>
    </recommendedName>
    <alternativeName>
        <fullName evidence="9">NADH dehydrogenase subunit 4L</fullName>
    </alternativeName>
</protein>
<dbReference type="Gene3D" id="1.10.287.3510">
    <property type="match status" value="1"/>
</dbReference>
<keyword evidence="7" id="KW-0520">NAD</keyword>
<sequence length="97" mass="10858">MMTIVEMSVLMGLLTGSFSYILNYSHLLMSLLSLELISLMVYWGMSLMILSMGEEVFFLLFYLVMTVCEGTLGLSLLISCVHSFGSDRMKIYSSLGC</sequence>
<keyword evidence="8 11" id="KW-0472">Membrane</keyword>
<evidence type="ECO:0000256" key="7">
    <source>
        <dbReference type="ARBA" id="ARBA00023027"/>
    </source>
</evidence>
<evidence type="ECO:0000256" key="11">
    <source>
        <dbReference type="SAM" id="Phobius"/>
    </source>
</evidence>
<dbReference type="GO" id="GO:0008137">
    <property type="term" value="F:NADH dehydrogenase (ubiquinone) activity"/>
    <property type="evidence" value="ECO:0007669"/>
    <property type="project" value="UniProtKB-EC"/>
</dbReference>
<keyword evidence="4 11" id="KW-0812">Transmembrane</keyword>
<dbReference type="EMBL" id="MK354236">
    <property type="protein sequence ID" value="QDS78472.1"/>
    <property type="molecule type" value="Genomic_DNA"/>
</dbReference>
<keyword evidence="5" id="KW-1278">Translocase</keyword>
<evidence type="ECO:0000256" key="9">
    <source>
        <dbReference type="ARBA" id="ARBA00031586"/>
    </source>
</evidence>
<accession>A0A517LS64</accession>
<evidence type="ECO:0000256" key="2">
    <source>
        <dbReference type="ARBA" id="ARBA00010519"/>
    </source>
</evidence>